<evidence type="ECO:0000256" key="9">
    <source>
        <dbReference type="ARBA" id="ARBA00047984"/>
    </source>
</evidence>
<dbReference type="CDD" id="cd18019">
    <property type="entry name" value="DEXHc_Brr2_1"/>
    <property type="match status" value="1"/>
</dbReference>
<dbReference type="PANTHER" id="PTHR47961">
    <property type="entry name" value="DNA POLYMERASE THETA, PUTATIVE (AFU_ORTHOLOGUE AFUA_1G05260)-RELATED"/>
    <property type="match status" value="1"/>
</dbReference>
<keyword evidence="4" id="KW-0547">Nucleotide-binding</keyword>
<dbReference type="Pfam" id="PF00271">
    <property type="entry name" value="Helicase_C"/>
    <property type="match status" value="1"/>
</dbReference>
<accession>A0A0E9NN53</accession>
<evidence type="ECO:0000256" key="7">
    <source>
        <dbReference type="ARBA" id="ARBA00022840"/>
    </source>
</evidence>
<keyword evidence="8" id="KW-0539">Nucleus</keyword>
<reference evidence="13 14" key="2">
    <citation type="journal article" date="2014" name="J. Gen. Appl. Microbiol.">
        <title>The early diverging ascomycetous budding yeast Saitoella complicata has three histone deacetylases belonging to the Clr6, Hos2, and Rpd3 lineages.</title>
        <authorList>
            <person name="Nishida H."/>
            <person name="Matsumoto T."/>
            <person name="Kondo S."/>
            <person name="Hamamoto M."/>
            <person name="Yoshikawa H."/>
        </authorList>
    </citation>
    <scope>NUCLEOTIDE SEQUENCE [LARGE SCALE GENOMIC DNA]</scope>
    <source>
        <strain evidence="13 14">NRRL Y-17804</strain>
    </source>
</reference>
<dbReference type="InterPro" id="IPR001650">
    <property type="entry name" value="Helicase_C-like"/>
</dbReference>
<dbReference type="Gene3D" id="1.10.3380.10">
    <property type="entry name" value="Sec63 N-terminal domain-like domain"/>
    <property type="match status" value="2"/>
</dbReference>
<protein>
    <recommendedName>
        <fullName evidence="2">RNA helicase</fullName>
        <ecNumber evidence="2">3.6.4.13</ecNumber>
    </recommendedName>
</protein>
<dbReference type="GO" id="GO:0000712">
    <property type="term" value="P:resolution of meiotic recombination intermediates"/>
    <property type="evidence" value="ECO:0007669"/>
    <property type="project" value="TreeGrafter"/>
</dbReference>
<evidence type="ECO:0000256" key="10">
    <source>
        <dbReference type="SAM" id="MobiDB-lite"/>
    </source>
</evidence>
<dbReference type="InterPro" id="IPR014001">
    <property type="entry name" value="Helicase_ATP-bd"/>
</dbReference>
<dbReference type="GO" id="GO:0003678">
    <property type="term" value="F:DNA helicase activity"/>
    <property type="evidence" value="ECO:0007669"/>
    <property type="project" value="TreeGrafter"/>
</dbReference>
<dbReference type="SMART" id="SM00490">
    <property type="entry name" value="HELICc"/>
    <property type="match status" value="2"/>
</dbReference>
<dbReference type="STRING" id="698492.A0A0E9NN53"/>
<keyword evidence="14" id="KW-1185">Reference proteome</keyword>
<comment type="catalytic activity">
    <reaction evidence="9">
        <text>ATP + H2O = ADP + phosphate + H(+)</text>
        <dbReference type="Rhea" id="RHEA:13065"/>
        <dbReference type="ChEBI" id="CHEBI:15377"/>
        <dbReference type="ChEBI" id="CHEBI:15378"/>
        <dbReference type="ChEBI" id="CHEBI:30616"/>
        <dbReference type="ChEBI" id="CHEBI:43474"/>
        <dbReference type="ChEBI" id="CHEBI:456216"/>
        <dbReference type="EC" id="3.6.4.13"/>
    </reaction>
</comment>
<dbReference type="SMART" id="SM00382">
    <property type="entry name" value="AAA"/>
    <property type="match status" value="2"/>
</dbReference>
<dbReference type="FunFam" id="1.10.10.10:FF:000024">
    <property type="entry name" value="U5 small nuclear ribonucleoprotein helicase"/>
    <property type="match status" value="1"/>
</dbReference>
<dbReference type="FunFam" id="1.10.150.20:FF:000004">
    <property type="entry name" value="U5 small nuclear ribonucleoprotein helicase"/>
    <property type="match status" value="1"/>
</dbReference>
<dbReference type="InterPro" id="IPR035892">
    <property type="entry name" value="C2_domain_sf"/>
</dbReference>
<dbReference type="FunFam" id="1.10.3380.10:FF:000005">
    <property type="entry name" value="Pre-mRNA splicing helicase, putative"/>
    <property type="match status" value="1"/>
</dbReference>
<dbReference type="SUPFAM" id="SSF46785">
    <property type="entry name" value="Winged helix' DNA-binding domain"/>
    <property type="match status" value="1"/>
</dbReference>
<feature type="compositionally biased region" description="Acidic residues" evidence="10">
    <location>
        <begin position="251"/>
        <end position="261"/>
    </location>
</feature>
<evidence type="ECO:0000313" key="14">
    <source>
        <dbReference type="Proteomes" id="UP000033140"/>
    </source>
</evidence>
<reference evidence="13 14" key="1">
    <citation type="journal article" date="2011" name="J. Gen. Appl. Microbiol.">
        <title>Draft genome sequencing of the enigmatic yeast Saitoella complicata.</title>
        <authorList>
            <person name="Nishida H."/>
            <person name="Hamamoto M."/>
            <person name="Sugiyama J."/>
        </authorList>
    </citation>
    <scope>NUCLEOTIDE SEQUENCE [LARGE SCALE GENOMIC DNA]</scope>
    <source>
        <strain evidence="13 14">NRRL Y-17804</strain>
    </source>
</reference>
<dbReference type="InterPro" id="IPR036390">
    <property type="entry name" value="WH_DNA-bd_sf"/>
</dbReference>
<dbReference type="GO" id="GO:0003676">
    <property type="term" value="F:nucleic acid binding"/>
    <property type="evidence" value="ECO:0007669"/>
    <property type="project" value="InterPro"/>
</dbReference>
<evidence type="ECO:0000259" key="12">
    <source>
        <dbReference type="PROSITE" id="PS51194"/>
    </source>
</evidence>
<feature type="domain" description="Helicase ATP-binding" evidence="11">
    <location>
        <begin position="510"/>
        <end position="694"/>
    </location>
</feature>
<dbReference type="Pfam" id="PF18149">
    <property type="entry name" value="Helicase_PWI"/>
    <property type="match status" value="1"/>
</dbReference>
<evidence type="ECO:0000256" key="3">
    <source>
        <dbReference type="ARBA" id="ARBA00022737"/>
    </source>
</evidence>
<dbReference type="InterPro" id="IPR050474">
    <property type="entry name" value="Hel308_SKI2-like"/>
</dbReference>
<dbReference type="InterPro" id="IPR011545">
    <property type="entry name" value="DEAD/DEAH_box_helicase_dom"/>
</dbReference>
<dbReference type="GO" id="GO:0005524">
    <property type="term" value="F:ATP binding"/>
    <property type="evidence" value="ECO:0007669"/>
    <property type="project" value="UniProtKB-KW"/>
</dbReference>
<dbReference type="SMART" id="SM00487">
    <property type="entry name" value="DEXDc"/>
    <property type="match status" value="2"/>
</dbReference>
<feature type="compositionally biased region" description="Acidic residues" evidence="10">
    <location>
        <begin position="205"/>
        <end position="231"/>
    </location>
</feature>
<gene>
    <name evidence="13" type="ORF">G7K_5370-t1</name>
</gene>
<dbReference type="GO" id="GO:0000393">
    <property type="term" value="P:spliceosomal conformational changes to generate catalytic conformation"/>
    <property type="evidence" value="ECO:0007669"/>
    <property type="project" value="UniProtKB-ARBA"/>
</dbReference>
<dbReference type="PIRSF" id="PIRSF039073">
    <property type="entry name" value="BRR2"/>
    <property type="match status" value="1"/>
</dbReference>
<comment type="subcellular location">
    <subcellularLocation>
        <location evidence="1">Nucleus</location>
    </subcellularLocation>
</comment>
<dbReference type="EMBL" id="BACD03000043">
    <property type="protein sequence ID" value="GAO51264.1"/>
    <property type="molecule type" value="Genomic_DNA"/>
</dbReference>
<proteinExistence type="predicted"/>
<feature type="compositionally biased region" description="Polar residues" evidence="10">
    <location>
        <begin position="61"/>
        <end position="71"/>
    </location>
</feature>
<dbReference type="SUPFAM" id="SSF158702">
    <property type="entry name" value="Sec63 N-terminal domain-like"/>
    <property type="match status" value="2"/>
</dbReference>
<dbReference type="RefSeq" id="XP_019022206.1">
    <property type="nucleotide sequence ID" value="XM_019172034.1"/>
</dbReference>
<dbReference type="FunFam" id="3.40.50.300:FF:000062">
    <property type="entry name" value="U5 small nuclear ribonucleoprotein helicase"/>
    <property type="match status" value="1"/>
</dbReference>
<organism evidence="13 14">
    <name type="scientific">Saitoella complicata (strain BCRC 22490 / CBS 7301 / JCM 7358 / NBRC 10748 / NRRL Y-17804)</name>
    <dbReference type="NCBI Taxonomy" id="698492"/>
    <lineage>
        <taxon>Eukaryota</taxon>
        <taxon>Fungi</taxon>
        <taxon>Dikarya</taxon>
        <taxon>Ascomycota</taxon>
        <taxon>Taphrinomycotina</taxon>
        <taxon>Taphrinomycotina incertae sedis</taxon>
        <taxon>Saitoella</taxon>
    </lineage>
</organism>
<dbReference type="PROSITE" id="PS51194">
    <property type="entry name" value="HELICASE_CTER"/>
    <property type="match status" value="1"/>
</dbReference>
<comment type="caution">
    <text evidence="13">The sequence shown here is derived from an EMBL/GenBank/DDBJ whole genome shotgun (WGS) entry which is preliminary data.</text>
</comment>
<dbReference type="Pfam" id="PF23445">
    <property type="entry name" value="WHD_SNRNP200"/>
    <property type="match status" value="2"/>
</dbReference>
<feature type="region of interest" description="Disordered" evidence="10">
    <location>
        <begin position="185"/>
        <end position="261"/>
    </location>
</feature>
<dbReference type="Pfam" id="PF21188">
    <property type="entry name" value="BRR2_plug"/>
    <property type="match status" value="1"/>
</dbReference>
<dbReference type="Gene3D" id="1.10.150.20">
    <property type="entry name" value="5' to 3' exonuclease, C-terminal subdomain"/>
    <property type="match status" value="2"/>
</dbReference>
<evidence type="ECO:0000256" key="1">
    <source>
        <dbReference type="ARBA" id="ARBA00004123"/>
    </source>
</evidence>
<dbReference type="Gene3D" id="1.10.10.10">
    <property type="entry name" value="Winged helix-like DNA-binding domain superfamily/Winged helix DNA-binding domain"/>
    <property type="match status" value="2"/>
</dbReference>
<evidence type="ECO:0000256" key="6">
    <source>
        <dbReference type="ARBA" id="ARBA00022806"/>
    </source>
</evidence>
<dbReference type="InterPro" id="IPR041094">
    <property type="entry name" value="Brr2_helicase_PWI"/>
</dbReference>
<name>A0A0E9NN53_SAICN</name>
<dbReference type="SUPFAM" id="SSF81296">
    <property type="entry name" value="E set domains"/>
    <property type="match status" value="1"/>
</dbReference>
<dbReference type="PROSITE" id="PS51192">
    <property type="entry name" value="HELICASE_ATP_BIND_1"/>
    <property type="match status" value="2"/>
</dbReference>
<dbReference type="PANTHER" id="PTHR47961:SF4">
    <property type="entry name" value="ACTIVATING SIGNAL COINTEGRATOR 1 COMPLEX SUBUNIT 3"/>
    <property type="match status" value="1"/>
</dbReference>
<evidence type="ECO:0000256" key="2">
    <source>
        <dbReference type="ARBA" id="ARBA00012552"/>
    </source>
</evidence>
<evidence type="ECO:0000256" key="8">
    <source>
        <dbReference type="ARBA" id="ARBA00023242"/>
    </source>
</evidence>
<feature type="domain" description="Helicase ATP-binding" evidence="11">
    <location>
        <begin position="1357"/>
        <end position="1533"/>
    </location>
</feature>
<dbReference type="FunFam" id="3.40.50.300:FF:000254">
    <property type="entry name" value="U5 small nuclear ribonucleoprotein helicase"/>
    <property type="match status" value="1"/>
</dbReference>
<dbReference type="InterPro" id="IPR027417">
    <property type="entry name" value="P-loop_NTPase"/>
</dbReference>
<dbReference type="InterPro" id="IPR014756">
    <property type="entry name" value="Ig_E-set"/>
</dbReference>
<keyword evidence="3" id="KW-0677">Repeat</keyword>
<dbReference type="CDD" id="cd18021">
    <property type="entry name" value="DEXHc_Brr2_2"/>
    <property type="match status" value="1"/>
</dbReference>
<dbReference type="FunFam" id="1.10.150.20:FF:000013">
    <property type="entry name" value="U5 small nuclear ribonucleoprotein kDa helicase"/>
    <property type="match status" value="1"/>
</dbReference>
<dbReference type="InterPro" id="IPR048863">
    <property type="entry name" value="BRR2_plug"/>
</dbReference>
<dbReference type="Proteomes" id="UP000033140">
    <property type="component" value="Unassembled WGS sequence"/>
</dbReference>
<dbReference type="InterPro" id="IPR004179">
    <property type="entry name" value="Sec63-dom"/>
</dbReference>
<dbReference type="FunFam" id="2.60.40.150:FF:000133">
    <property type="entry name" value="Pre-mRNA splicing helicase, putative"/>
    <property type="match status" value="1"/>
</dbReference>
<dbReference type="EC" id="3.6.4.13" evidence="2"/>
<dbReference type="GO" id="GO:0005682">
    <property type="term" value="C:U5 snRNP"/>
    <property type="evidence" value="ECO:0007669"/>
    <property type="project" value="UniProtKB-ARBA"/>
</dbReference>
<feature type="region of interest" description="Disordered" evidence="10">
    <location>
        <begin position="1"/>
        <end position="89"/>
    </location>
</feature>
<dbReference type="Pfam" id="PF00270">
    <property type="entry name" value="DEAD"/>
    <property type="match status" value="2"/>
</dbReference>
<sequence>MDHSQYKYGAMSNLVLSADRRTLPRRDNEPTGEPETLAGKINVKEMGTRAGRTPATLPQKPEQTLNKNELQQQRKRKRDDNVAMGARRGYTSVLDATEDLEGLTYRPRTKETRETYELILSFVQGVLGDQSQDIVRSAGDAILEILKSGALKDFDRKKEVESILGDTLSSEKFAQLIGLGKKITDYGNDEEGKTRGEDGELREGEIDDDMGVAVVFDEEEDAEDDEDEDSYNEVRDISDDEDGIEGAAPAEGEDGQGEDDMAMIGRPAAKKAKKSADNSEKHMVAAQDIDAFWLQRTVATYYPDPQEVQEKTSAIMRFLESDIALGQLENELMDLIDYDNDKFDLVRLLTRNREKVVWCTKLARAEDAETKKGVEGEIQEKGLGWILKEVRGETKTVSDSMDVDAPVADGQEMKPTVVEPVALVPKQLIDLDSLVFTEGNHLMANKKVKLPDGSFKKSKKGYEEVHVPAPKQRPLDPGERLVPITEMPEWTHAAFKGAKTLNRIQSRLYPACFGEDENVLLCAPTGAGKTNVAMLCILNELRKYRDEGTGAIRTDDFKIVYIAPLKALVQEMVGNFSSRLEPYGITVAELTGDRQLTKQQIAETQIIVTTPEKWDVITRKATDTSYTNLVRLIIIDEIHLLHDERGPVLESIVGRTIRRVEQTLEPVRLVGLSATLPNYADVATFLRVDPKKGLFYFDSTYRPCPLKQEFIGITEKKAIKRLQTMNEVTYEKVMENAGKNQMLIFVHSRKETAKTAKFLKDKALEEETITQILRSDAASREILQTEADSCKDAALKELMPYGFGIHHAGMTRADRTAAEELFAAGYLQVLVCTATLAWGVNLPAHTVIIKGTQIYSPDKGRWTELSPQDVLQMLGRAGRPQYDTFGEGIIITSHNELQYYLSLLNQQLPIESQLMSKLADNLNAEIVLGTVRNREEAVQWLGYSYLYVRMLRSPALYSVGADYADDTYLEQKRVDLIHSAATVLAKSNLIKYDLKTGRLQSTELGRIASHYYITHDSMATYNQHLKPTLGQIELFRVFALSGEFKYIPVREEEKLELSKLLERVPVPVKENIEEPSAKINVLLQSYISRLKLDGFALVSDMVYVTQSAGRILRAIFEICLKRGWSAVAKQALDMCKMVEKRMWPTMTPLRQFTICPVDVIRKVERKDLPWGRYFDFDPPELGELIGIPKAGKLVHQLVHQFPKLELSAQVQPITRSLLNVELTITPDFEWNDAIHGNAEAFWVIVEDVDGEEILFHESFILRKKYAQDDHIVTFSVAVVEPLPPNYFITVVSDRWMHSETKLAVSFKHLILPDKFPAHTPLLDLQPLPVSALRNAEFVALYGSWLKTFNKIQTQVFNTLYTTDDNVFIGAPTGSGKTVCAEFAILRLWSQQDAGKTVYVAPMQEIVDQRLEEWQDKFANIAGGREVVALTGELSADLKLIERGDLILATPEQWDVISRRWKQRKNVQAVSLFIADEMQLIGGQGGPTYEVVCSRMRYIAAQLEKKIRIIGLSVPLASARDLGEWIGATSHTVYNFAPVDRPTPLEIHIQSFSIPHFPSMMFAMTKPTYLAITNMAGSEPAIVFLPSRKQSRQTALDLLMYCVANGDEDRFLAADLKDILPHLERLQDKALAESLTHGIGFYHEALSKGDKNIVQDLFSSGAVQVLLVSRDACWSLKPTAHLVVIMGTQFFEGKEHRYIDYPVSDILQMMGRASRPQEDDLGRAVLMTPAHKKDYYRKFLNEALPLESYLHMYLHDAFVAETTTKTIENKQDAVDWLTWTLFYRRLVRNPSFYGLQDTSHQALSDFMSDLVETTVTELVDAKVVALEDDDMTIEPLNLGMISAYYNITYVTMQTFALSLTEKTKLKGLLEIVTSAAEFETIPIRHHEDIVLRRIYDRVPVKVTAPNYEQPQFKAFVLLQAHFSRLQLPADLATDQQLVLSKVLNLLSSCVDVVSSEGYLTAATNAMELSQMCVQAMWDRDSPLKQIPYFTNDVIDRCKTAGVESVFDLMDLEDDERNNLLHMNPRQLGQVASFVNKYPGIDVSFEVEDPEDITTGTATIIKVNLEREVDEDEEVDTTVHAPFYPGKKMENWWIVIGDPATKQLLSIKRVTLAKRLSVRLDFVVPTPGKHSYKLMFFSDSYVGCDQELAVDFEAAQGEEEDEDEEMEE</sequence>
<reference evidence="13 14" key="3">
    <citation type="journal article" date="2015" name="Genome Announc.">
        <title>Draft Genome Sequence of the Archiascomycetous Yeast Saitoella complicata.</title>
        <authorList>
            <person name="Yamauchi K."/>
            <person name="Kondo S."/>
            <person name="Hamamoto M."/>
            <person name="Takahashi Y."/>
            <person name="Ogura Y."/>
            <person name="Hayashi T."/>
            <person name="Nishida H."/>
        </authorList>
    </citation>
    <scope>NUCLEOTIDE SEQUENCE [LARGE SCALE GENOMIC DNA]</scope>
    <source>
        <strain evidence="13 14">NRRL Y-17804</strain>
    </source>
</reference>
<dbReference type="FunFam" id="2.60.40.150:FF:000004">
    <property type="entry name" value="RNA helicase, activating signal cointegrator 1"/>
    <property type="match status" value="1"/>
</dbReference>
<dbReference type="InterPro" id="IPR003593">
    <property type="entry name" value="AAA+_ATPase"/>
</dbReference>
<dbReference type="Gene3D" id="3.40.50.300">
    <property type="entry name" value="P-loop containing nucleotide triphosphate hydrolases"/>
    <property type="match status" value="4"/>
</dbReference>
<keyword evidence="6" id="KW-0347">Helicase</keyword>
<dbReference type="GO" id="GO:0003724">
    <property type="term" value="F:RNA helicase activity"/>
    <property type="evidence" value="ECO:0007669"/>
    <property type="project" value="UniProtKB-EC"/>
</dbReference>
<evidence type="ECO:0000256" key="5">
    <source>
        <dbReference type="ARBA" id="ARBA00022801"/>
    </source>
</evidence>
<dbReference type="OMA" id="MNPKEFN"/>
<dbReference type="OrthoDB" id="5575at2759"/>
<dbReference type="SMART" id="SM00973">
    <property type="entry name" value="Sec63"/>
    <property type="match status" value="2"/>
</dbReference>
<dbReference type="InterPro" id="IPR036388">
    <property type="entry name" value="WH-like_DNA-bd_sf"/>
</dbReference>
<dbReference type="CDD" id="cd18795">
    <property type="entry name" value="SF2_C_Ski2"/>
    <property type="match status" value="1"/>
</dbReference>
<dbReference type="FunFam" id="3.40.50.300:FF:000368">
    <property type="entry name" value="U5 small nuclear ribonucleoprotein 200 kDa helicase"/>
    <property type="match status" value="1"/>
</dbReference>
<dbReference type="GO" id="GO:0016787">
    <property type="term" value="F:hydrolase activity"/>
    <property type="evidence" value="ECO:0007669"/>
    <property type="project" value="UniProtKB-KW"/>
</dbReference>
<keyword evidence="5" id="KW-0378">Hydrolase</keyword>
<evidence type="ECO:0000256" key="4">
    <source>
        <dbReference type="ARBA" id="ARBA00022741"/>
    </source>
</evidence>
<dbReference type="FunFam" id="1.10.10.10:FF:000012">
    <property type="entry name" value="U5 small nuclear ribonucleoprotein helicase"/>
    <property type="match status" value="1"/>
</dbReference>
<feature type="domain" description="Helicase C-terminal" evidence="12">
    <location>
        <begin position="729"/>
        <end position="939"/>
    </location>
</feature>
<dbReference type="FunFam" id="1.10.3380.10:FF:000001">
    <property type="entry name" value="U5 small nuclear ribonucleoprotein helicase"/>
    <property type="match status" value="1"/>
</dbReference>
<dbReference type="SUPFAM" id="SSF52540">
    <property type="entry name" value="P-loop containing nucleoside triphosphate hydrolases"/>
    <property type="match status" value="4"/>
</dbReference>
<evidence type="ECO:0000313" key="13">
    <source>
        <dbReference type="EMBL" id="GAO51264.1"/>
    </source>
</evidence>
<dbReference type="Pfam" id="PF02889">
    <property type="entry name" value="Sec63"/>
    <property type="match status" value="2"/>
</dbReference>
<dbReference type="Gene3D" id="2.60.40.150">
    <property type="entry name" value="C2 domain"/>
    <property type="match status" value="2"/>
</dbReference>
<dbReference type="FunFam" id="3.40.50.300:FF:000102">
    <property type="entry name" value="RNA helicase, activating signal cointegrator 1"/>
    <property type="match status" value="1"/>
</dbReference>
<dbReference type="InterPro" id="IPR057842">
    <property type="entry name" value="WH_MER3"/>
</dbReference>
<feature type="compositionally biased region" description="Basic and acidic residues" evidence="10">
    <location>
        <begin position="18"/>
        <end position="29"/>
    </location>
</feature>
<feature type="compositionally biased region" description="Basic and acidic residues" evidence="10">
    <location>
        <begin position="190"/>
        <end position="204"/>
    </location>
</feature>
<keyword evidence="7" id="KW-0067">ATP-binding</keyword>
<evidence type="ECO:0000259" key="11">
    <source>
        <dbReference type="PROSITE" id="PS51192"/>
    </source>
</evidence>